<dbReference type="SUPFAM" id="SSF51735">
    <property type="entry name" value="NAD(P)-binding Rossmann-fold domains"/>
    <property type="match status" value="1"/>
</dbReference>
<feature type="compositionally biased region" description="Basic and acidic residues" evidence="6">
    <location>
        <begin position="64"/>
        <end position="74"/>
    </location>
</feature>
<comment type="cofactor">
    <cofactor evidence="4">
        <name>NAD(+)</name>
        <dbReference type="ChEBI" id="CHEBI:57540"/>
    </cofactor>
    <text evidence="4">Binds 1 NAD(+) per subunit.</text>
</comment>
<comment type="pathway">
    <text evidence="4">Amino-acid biosynthesis; L-homocysteine biosynthesis; L-homocysteine from S-adenosyl-L-homocysteine: step 1/1.</text>
</comment>
<dbReference type="GO" id="GO:0005829">
    <property type="term" value="C:cytosol"/>
    <property type="evidence" value="ECO:0007669"/>
    <property type="project" value="TreeGrafter"/>
</dbReference>
<dbReference type="InterPro" id="IPR036291">
    <property type="entry name" value="NAD(P)-bd_dom_sf"/>
</dbReference>
<comment type="similarity">
    <text evidence="1 5">Belongs to the adenosylhomocysteinase family.</text>
</comment>
<evidence type="ECO:0000256" key="3">
    <source>
        <dbReference type="ARBA" id="ARBA00023027"/>
    </source>
</evidence>
<gene>
    <name evidence="8" type="ORF">AAFF_G00172950</name>
</gene>
<sequence>PQSSASASTNSTPYPSVCPCKSKSDFVKIAAMSIQVVAAKMAEGELKDIPVKELAPVSPGPPRAGDKGALKKDTNAAAGPPSCVALVADRAPGDPVSSPSPISSPNPSKMPQASALKRTDPQQNGGEAFVNRDGTVAEAPRMKKIQFADQKQEFNKRPTKIGRRSLSRSISQSSTDSYSSAASYTDSSDDETSPRDKQQKNSKGGGDFCIKNIKQADFGRREIEIAEQEMPALMALRKRAQGEKPLNGAKVVGCTHITAQTAVLMETLSALGAQCRWAACNIYSTQNEVAAALAEGGFSVFAWKGESEDDFWWCIDRCVNLETWQPNMILDDGGDLTHWIYKKYPNMFKKIKGIVEESVTGVHRLYQLSKAGKLCVPAMNVNDSVTKQKFDNLYCCRESILDGLKRTTDVMFGGKQVVVCGYGEVGKGCCAALKAMGSIVYVTEIDPICALQACMDGFRLVKLSEVIRQVDIIITCTGNKNVVVRDNLDRMKNGCIVCNMGHSNTEIDVASLRTPELTWERVRSQVDHIIWPDGKRIVLLAEGRLLNLSCSTVPTFVLSITATTQALALIELYNAPEARYKQDVYLLPKKMDEYVASLHLPTFDAHLTELSDEQAKYLGLNKNGPFKPNYYRY</sequence>
<evidence type="ECO:0000259" key="7">
    <source>
        <dbReference type="SMART" id="SM00997"/>
    </source>
</evidence>
<dbReference type="FunFam" id="3.40.50.1480:FF:000009">
    <property type="entry name" value="Adenosylhomocysteinase like 2"/>
    <property type="match status" value="1"/>
</dbReference>
<dbReference type="GO" id="GO:0033353">
    <property type="term" value="P:S-adenosylmethionine cycle"/>
    <property type="evidence" value="ECO:0007669"/>
    <property type="project" value="TreeGrafter"/>
</dbReference>
<evidence type="ECO:0000313" key="8">
    <source>
        <dbReference type="EMBL" id="KAJ8411289.1"/>
    </source>
</evidence>
<dbReference type="InterPro" id="IPR000043">
    <property type="entry name" value="Adenosylhomocysteinase-like"/>
</dbReference>
<feature type="compositionally biased region" description="Low complexity" evidence="6">
    <location>
        <begin position="93"/>
        <end position="111"/>
    </location>
</feature>
<evidence type="ECO:0000256" key="1">
    <source>
        <dbReference type="ARBA" id="ARBA00007122"/>
    </source>
</evidence>
<dbReference type="SMART" id="SM00996">
    <property type="entry name" value="AdoHcyase"/>
    <property type="match status" value="1"/>
</dbReference>
<comment type="catalytic activity">
    <reaction evidence="4">
        <text>S-adenosyl-L-homocysteine + H2O = L-homocysteine + adenosine</text>
        <dbReference type="Rhea" id="RHEA:21708"/>
        <dbReference type="ChEBI" id="CHEBI:15377"/>
        <dbReference type="ChEBI" id="CHEBI:16335"/>
        <dbReference type="ChEBI" id="CHEBI:57856"/>
        <dbReference type="ChEBI" id="CHEBI:58199"/>
        <dbReference type="EC" id="3.13.2.1"/>
    </reaction>
</comment>
<dbReference type="InterPro" id="IPR042172">
    <property type="entry name" value="Adenosylhomocyst_ase-like_sf"/>
</dbReference>
<dbReference type="CDD" id="cd00401">
    <property type="entry name" value="SAHH"/>
    <property type="match status" value="1"/>
</dbReference>
<proteinExistence type="inferred from homology"/>
<dbReference type="InterPro" id="IPR015878">
    <property type="entry name" value="Ado_hCys_hydrolase_NAD-bd"/>
</dbReference>
<dbReference type="Pfam" id="PF05221">
    <property type="entry name" value="AdoHcyase"/>
    <property type="match status" value="1"/>
</dbReference>
<evidence type="ECO:0000256" key="6">
    <source>
        <dbReference type="SAM" id="MobiDB-lite"/>
    </source>
</evidence>
<dbReference type="Gene3D" id="3.40.50.720">
    <property type="entry name" value="NAD(P)-binding Rossmann-like Domain"/>
    <property type="match status" value="1"/>
</dbReference>
<dbReference type="PANTHER" id="PTHR23420:SF2">
    <property type="entry name" value="ADENOSYLHOMOCYSTEINASE 3"/>
    <property type="match status" value="1"/>
</dbReference>
<comment type="caution">
    <text evidence="8">The sequence shown here is derived from an EMBL/GenBank/DDBJ whole genome shotgun (WGS) entry which is preliminary data.</text>
</comment>
<dbReference type="NCBIfam" id="TIGR00936">
    <property type="entry name" value="ahcY"/>
    <property type="match status" value="1"/>
</dbReference>
<keyword evidence="3 4" id="KW-0520">NAD</keyword>
<keyword evidence="4" id="KW-0378">Hydrolase</keyword>
<dbReference type="AlphaFoldDB" id="A0AAD7SYV4"/>
<feature type="compositionally biased region" description="Low complexity" evidence="6">
    <location>
        <begin position="167"/>
        <end position="186"/>
    </location>
</feature>
<evidence type="ECO:0000256" key="5">
    <source>
        <dbReference type="RuleBase" id="RU004166"/>
    </source>
</evidence>
<feature type="region of interest" description="Disordered" evidence="6">
    <location>
        <begin position="45"/>
        <end position="208"/>
    </location>
</feature>
<evidence type="ECO:0000313" key="9">
    <source>
        <dbReference type="Proteomes" id="UP001221898"/>
    </source>
</evidence>
<dbReference type="PANTHER" id="PTHR23420">
    <property type="entry name" value="ADENOSYLHOMOCYSTEINASE"/>
    <property type="match status" value="1"/>
</dbReference>
<dbReference type="FunFam" id="3.40.50.1480:FF:000002">
    <property type="entry name" value="Adenosylhomocysteinase"/>
    <property type="match status" value="1"/>
</dbReference>
<dbReference type="FunFam" id="3.40.50.720:FF:000035">
    <property type="entry name" value="Adenosylhomocysteinase"/>
    <property type="match status" value="1"/>
</dbReference>
<dbReference type="InterPro" id="IPR020082">
    <property type="entry name" value="S-Ado-L-homoCys_hydrolase_CS"/>
</dbReference>
<protein>
    <recommendedName>
        <fullName evidence="4">Adenosylhomocysteinase</fullName>
        <ecNumber evidence="4">3.13.2.1</ecNumber>
    </recommendedName>
</protein>
<dbReference type="NCBIfam" id="NF004005">
    <property type="entry name" value="PRK05476.2-3"/>
    <property type="match status" value="1"/>
</dbReference>
<dbReference type="Pfam" id="PF00670">
    <property type="entry name" value="AdoHcyase_NAD"/>
    <property type="match status" value="1"/>
</dbReference>
<evidence type="ECO:0000256" key="2">
    <source>
        <dbReference type="ARBA" id="ARBA00022563"/>
    </source>
</evidence>
<name>A0AAD7SYV4_9TELE</name>
<dbReference type="SUPFAM" id="SSF52283">
    <property type="entry name" value="Formate/glycerate dehydrogenase catalytic domain-like"/>
    <property type="match status" value="1"/>
</dbReference>
<dbReference type="GO" id="GO:0006730">
    <property type="term" value="P:one-carbon metabolic process"/>
    <property type="evidence" value="ECO:0007669"/>
    <property type="project" value="UniProtKB-KW"/>
</dbReference>
<dbReference type="PROSITE" id="PS00738">
    <property type="entry name" value="ADOHCYASE_1"/>
    <property type="match status" value="1"/>
</dbReference>
<dbReference type="GO" id="GO:0004013">
    <property type="term" value="F:adenosylhomocysteinase activity"/>
    <property type="evidence" value="ECO:0007669"/>
    <property type="project" value="UniProtKB-EC"/>
</dbReference>
<feature type="non-terminal residue" evidence="8">
    <location>
        <position position="1"/>
    </location>
</feature>
<accession>A0AAD7SYV4</accession>
<dbReference type="SMART" id="SM00997">
    <property type="entry name" value="AdoHcyase_NAD"/>
    <property type="match status" value="1"/>
</dbReference>
<dbReference type="EC" id="3.13.2.1" evidence="4"/>
<dbReference type="Gene3D" id="3.40.50.1480">
    <property type="entry name" value="Adenosylhomocysteinase-like"/>
    <property type="match status" value="2"/>
</dbReference>
<dbReference type="FunFam" id="3.40.50.1480:FF:000007">
    <property type="entry name" value="Adenosylhomocysteinase"/>
    <property type="match status" value="1"/>
</dbReference>
<keyword evidence="2 4" id="KW-0554">One-carbon metabolism</keyword>
<feature type="domain" description="S-adenosyl-L-homocysteine hydrolase NAD binding" evidence="7">
    <location>
        <begin position="392"/>
        <end position="553"/>
    </location>
</feature>
<dbReference type="PROSITE" id="PS00739">
    <property type="entry name" value="ADOHCYASE_2"/>
    <property type="match status" value="1"/>
</dbReference>
<reference evidence="8" key="1">
    <citation type="journal article" date="2023" name="Science">
        <title>Genome structures resolve the early diversification of teleost fishes.</title>
        <authorList>
            <person name="Parey E."/>
            <person name="Louis A."/>
            <person name="Montfort J."/>
            <person name="Bouchez O."/>
            <person name="Roques C."/>
            <person name="Iampietro C."/>
            <person name="Lluch J."/>
            <person name="Castinel A."/>
            <person name="Donnadieu C."/>
            <person name="Desvignes T."/>
            <person name="Floi Bucao C."/>
            <person name="Jouanno E."/>
            <person name="Wen M."/>
            <person name="Mejri S."/>
            <person name="Dirks R."/>
            <person name="Jansen H."/>
            <person name="Henkel C."/>
            <person name="Chen W.J."/>
            <person name="Zahm M."/>
            <person name="Cabau C."/>
            <person name="Klopp C."/>
            <person name="Thompson A.W."/>
            <person name="Robinson-Rechavi M."/>
            <person name="Braasch I."/>
            <person name="Lecointre G."/>
            <person name="Bobe J."/>
            <person name="Postlethwait J.H."/>
            <person name="Berthelot C."/>
            <person name="Roest Crollius H."/>
            <person name="Guiguen Y."/>
        </authorList>
    </citation>
    <scope>NUCLEOTIDE SEQUENCE</scope>
    <source>
        <strain evidence="8">NC1722</strain>
    </source>
</reference>
<organism evidence="8 9">
    <name type="scientific">Aldrovandia affinis</name>
    <dbReference type="NCBI Taxonomy" id="143900"/>
    <lineage>
        <taxon>Eukaryota</taxon>
        <taxon>Metazoa</taxon>
        <taxon>Chordata</taxon>
        <taxon>Craniata</taxon>
        <taxon>Vertebrata</taxon>
        <taxon>Euteleostomi</taxon>
        <taxon>Actinopterygii</taxon>
        <taxon>Neopterygii</taxon>
        <taxon>Teleostei</taxon>
        <taxon>Notacanthiformes</taxon>
        <taxon>Halosauridae</taxon>
        <taxon>Aldrovandia</taxon>
    </lineage>
</organism>
<keyword evidence="9" id="KW-1185">Reference proteome</keyword>
<evidence type="ECO:0000256" key="4">
    <source>
        <dbReference type="RuleBase" id="RU000548"/>
    </source>
</evidence>
<dbReference type="Proteomes" id="UP001221898">
    <property type="component" value="Unassembled WGS sequence"/>
</dbReference>
<dbReference type="EMBL" id="JAINUG010000023">
    <property type="protein sequence ID" value="KAJ8411289.1"/>
    <property type="molecule type" value="Genomic_DNA"/>
</dbReference>
<feature type="compositionally biased region" description="Basic residues" evidence="6">
    <location>
        <begin position="157"/>
        <end position="166"/>
    </location>
</feature>